<dbReference type="Proteomes" id="UP001495779">
    <property type="component" value="Unassembled WGS sequence"/>
</dbReference>
<name>A0AAI9HWA3_PROST</name>
<dbReference type="AlphaFoldDB" id="A0AAI9HWA3"/>
<evidence type="ECO:0000313" key="2">
    <source>
        <dbReference type="EMBL" id="EMP9431087.1"/>
    </source>
</evidence>
<gene>
    <name evidence="2" type="ORF">JRA39_000072</name>
    <name evidence="3" type="ORF">KDV35_16970</name>
</gene>
<feature type="signal peptide" evidence="1">
    <location>
        <begin position="1"/>
        <end position="20"/>
    </location>
</feature>
<feature type="chain" id="PRO_5043281398" evidence="1">
    <location>
        <begin position="21"/>
        <end position="59"/>
    </location>
</feature>
<reference evidence="3 4" key="1">
    <citation type="submission" date="2021-04" db="EMBL/GenBank/DDBJ databases">
        <title>Determining the burden of carbapenem-resistant Enterobacterales from a tertiary public heath setting in Bangladesh: a clinical, epidemiological, and molecular study.</title>
        <authorList>
            <person name="Farzana R."/>
            <person name="Walsh T.R."/>
        </authorList>
    </citation>
    <scope>NUCLEOTIDE SEQUENCE [LARGE SCALE GENOMIC DNA]</scope>
    <source>
        <strain evidence="3">Dmpro_s316</strain>
        <strain evidence="4">dmpro_s316</strain>
    </source>
</reference>
<dbReference type="EMBL" id="AAZDVE040000001">
    <property type="protein sequence ID" value="EMP9431087.1"/>
    <property type="molecule type" value="Genomic_DNA"/>
</dbReference>
<dbReference type="RefSeq" id="WP_154622787.1">
    <property type="nucleotide sequence ID" value="NZ_CP095443.1"/>
</dbReference>
<sequence length="59" mass="6076">MKSFLLILTILCSSAFAAYATETVTWCPPNPSIDPLTGEAICINYTPGIGGIDSGGEGP</sequence>
<evidence type="ECO:0000313" key="3">
    <source>
        <dbReference type="EMBL" id="MER5078536.1"/>
    </source>
</evidence>
<keyword evidence="1" id="KW-0732">Signal</keyword>
<accession>A0AAI9HWA3</accession>
<organism evidence="2">
    <name type="scientific">Providencia stuartii</name>
    <dbReference type="NCBI Taxonomy" id="588"/>
    <lineage>
        <taxon>Bacteria</taxon>
        <taxon>Pseudomonadati</taxon>
        <taxon>Pseudomonadota</taxon>
        <taxon>Gammaproteobacteria</taxon>
        <taxon>Enterobacterales</taxon>
        <taxon>Morganellaceae</taxon>
        <taxon>Providencia</taxon>
    </lineage>
</organism>
<evidence type="ECO:0000256" key="1">
    <source>
        <dbReference type="SAM" id="SignalP"/>
    </source>
</evidence>
<protein>
    <submittedName>
        <fullName evidence="2">Uncharacterized protein</fullName>
    </submittedName>
</protein>
<dbReference type="EMBL" id="JAGSRH010000031">
    <property type="protein sequence ID" value="MER5078536.1"/>
    <property type="molecule type" value="Genomic_DNA"/>
</dbReference>
<proteinExistence type="predicted"/>
<comment type="caution">
    <text evidence="2">The sequence shown here is derived from an EMBL/GenBank/DDBJ whole genome shotgun (WGS) entry which is preliminary data.</text>
</comment>
<evidence type="ECO:0000313" key="4">
    <source>
        <dbReference type="Proteomes" id="UP001495779"/>
    </source>
</evidence>
<reference evidence="2" key="2">
    <citation type="submission" date="2024-02" db="EMBL/GenBank/DDBJ databases">
        <authorList>
            <consortium name="Clinical and Environmental Microbiology Branch: Whole genome sequencing antimicrobial resistance pathogens in the healthcare setting"/>
        </authorList>
    </citation>
    <scope>NUCLEOTIDE SEQUENCE</scope>
    <source>
        <strain evidence="2">2020GO-00142</strain>
    </source>
</reference>